<dbReference type="AlphaFoldDB" id="A0A078J3U8"/>
<dbReference type="Proteomes" id="UP000028999">
    <property type="component" value="Unassembled WGS sequence"/>
</dbReference>
<gene>
    <name evidence="1" type="primary">BnaC08g47590D</name>
    <name evidence="1" type="ORF">GSBRNA2T00020733001</name>
</gene>
<keyword evidence="2" id="KW-1185">Reference proteome</keyword>
<proteinExistence type="predicted"/>
<dbReference type="EMBL" id="LK033559">
    <property type="protein sequence ID" value="CDY57255.1"/>
    <property type="molecule type" value="Genomic_DNA"/>
</dbReference>
<dbReference type="Gramene" id="CDY57255">
    <property type="protein sequence ID" value="CDY57255"/>
    <property type="gene ID" value="GSBRNA2T00020733001"/>
</dbReference>
<accession>A0A078J3U8</accession>
<name>A0A078J3U8_BRANA</name>
<organism evidence="1 2">
    <name type="scientific">Brassica napus</name>
    <name type="common">Rape</name>
    <dbReference type="NCBI Taxonomy" id="3708"/>
    <lineage>
        <taxon>Eukaryota</taxon>
        <taxon>Viridiplantae</taxon>
        <taxon>Streptophyta</taxon>
        <taxon>Embryophyta</taxon>
        <taxon>Tracheophyta</taxon>
        <taxon>Spermatophyta</taxon>
        <taxon>Magnoliopsida</taxon>
        <taxon>eudicotyledons</taxon>
        <taxon>Gunneridae</taxon>
        <taxon>Pentapetalae</taxon>
        <taxon>rosids</taxon>
        <taxon>malvids</taxon>
        <taxon>Brassicales</taxon>
        <taxon>Brassicaceae</taxon>
        <taxon>Brassiceae</taxon>
        <taxon>Brassica</taxon>
    </lineage>
</organism>
<protein>
    <submittedName>
        <fullName evidence="1">BnaC08g47590D protein</fullName>
    </submittedName>
</protein>
<sequence length="71" mass="7599">MRRSCGGESFGVGCAPDDANTSRGFRTFAAASGDLVDVVPHFNTMLVILGKSIRNGFQLSATFFQSPRGRD</sequence>
<evidence type="ECO:0000313" key="2">
    <source>
        <dbReference type="Proteomes" id="UP000028999"/>
    </source>
</evidence>
<dbReference type="PaxDb" id="3708-A0A078J3U8"/>
<evidence type="ECO:0000313" key="1">
    <source>
        <dbReference type="EMBL" id="CDY57255.1"/>
    </source>
</evidence>
<reference evidence="1 2" key="1">
    <citation type="journal article" date="2014" name="Science">
        <title>Plant genetics. Early allopolyploid evolution in the post-Neolithic Brassica napus oilseed genome.</title>
        <authorList>
            <person name="Chalhoub B."/>
            <person name="Denoeud F."/>
            <person name="Liu S."/>
            <person name="Parkin I.A."/>
            <person name="Tang H."/>
            <person name="Wang X."/>
            <person name="Chiquet J."/>
            <person name="Belcram H."/>
            <person name="Tong C."/>
            <person name="Samans B."/>
            <person name="Correa M."/>
            <person name="Da Silva C."/>
            <person name="Just J."/>
            <person name="Falentin C."/>
            <person name="Koh C.S."/>
            <person name="Le Clainche I."/>
            <person name="Bernard M."/>
            <person name="Bento P."/>
            <person name="Noel B."/>
            <person name="Labadie K."/>
            <person name="Alberti A."/>
            <person name="Charles M."/>
            <person name="Arnaud D."/>
            <person name="Guo H."/>
            <person name="Daviaud C."/>
            <person name="Alamery S."/>
            <person name="Jabbari K."/>
            <person name="Zhao M."/>
            <person name="Edger P.P."/>
            <person name="Chelaifa H."/>
            <person name="Tack D."/>
            <person name="Lassalle G."/>
            <person name="Mestiri I."/>
            <person name="Schnel N."/>
            <person name="Le Paslier M.C."/>
            <person name="Fan G."/>
            <person name="Renault V."/>
            <person name="Bayer P.E."/>
            <person name="Golicz A.A."/>
            <person name="Manoli S."/>
            <person name="Lee T.H."/>
            <person name="Thi V.H."/>
            <person name="Chalabi S."/>
            <person name="Hu Q."/>
            <person name="Fan C."/>
            <person name="Tollenaere R."/>
            <person name="Lu Y."/>
            <person name="Battail C."/>
            <person name="Shen J."/>
            <person name="Sidebottom C.H."/>
            <person name="Wang X."/>
            <person name="Canaguier A."/>
            <person name="Chauveau A."/>
            <person name="Berard A."/>
            <person name="Deniot G."/>
            <person name="Guan M."/>
            <person name="Liu Z."/>
            <person name="Sun F."/>
            <person name="Lim Y.P."/>
            <person name="Lyons E."/>
            <person name="Town C.D."/>
            <person name="Bancroft I."/>
            <person name="Wang X."/>
            <person name="Meng J."/>
            <person name="Ma J."/>
            <person name="Pires J.C."/>
            <person name="King G.J."/>
            <person name="Brunel D."/>
            <person name="Delourme R."/>
            <person name="Renard M."/>
            <person name="Aury J.M."/>
            <person name="Adams K.L."/>
            <person name="Batley J."/>
            <person name="Snowdon R.J."/>
            <person name="Tost J."/>
            <person name="Edwards D."/>
            <person name="Zhou Y."/>
            <person name="Hua W."/>
            <person name="Sharpe A.G."/>
            <person name="Paterson A.H."/>
            <person name="Guan C."/>
            <person name="Wincker P."/>
        </authorList>
    </citation>
    <scope>NUCLEOTIDE SEQUENCE [LARGE SCALE GENOMIC DNA]</scope>
    <source>
        <strain evidence="2">cv. Darmor-bzh</strain>
    </source>
</reference>